<keyword evidence="8" id="KW-0812">Transmembrane</keyword>
<feature type="domain" description="Integrin alpha-X-like third Ig-like" evidence="11">
    <location>
        <begin position="389"/>
        <end position="567"/>
    </location>
</feature>
<keyword evidence="4" id="KW-0401">Integrin</keyword>
<evidence type="ECO:0000256" key="4">
    <source>
        <dbReference type="ARBA" id="ARBA00023037"/>
    </source>
</evidence>
<dbReference type="GO" id="GO:0007229">
    <property type="term" value="P:integrin-mediated signaling pathway"/>
    <property type="evidence" value="ECO:0007669"/>
    <property type="project" value="UniProtKB-KW"/>
</dbReference>
<comment type="similarity">
    <text evidence="2">Belongs to the integrin alpha chain family.</text>
</comment>
<dbReference type="Gene3D" id="2.60.40.1530">
    <property type="entry name" value="ntegrin, alpha v. Chain A, domain 4"/>
    <property type="match status" value="1"/>
</dbReference>
<evidence type="ECO:0000256" key="6">
    <source>
        <dbReference type="ARBA" id="ARBA00023170"/>
    </source>
</evidence>
<evidence type="ECO:0000256" key="3">
    <source>
        <dbReference type="ARBA" id="ARBA00022889"/>
    </source>
</evidence>
<dbReference type="AlphaFoldDB" id="A0A8D0ZXY3"/>
<dbReference type="InterPro" id="IPR000413">
    <property type="entry name" value="Integrin_alpha"/>
</dbReference>
<proteinExistence type="inferred from homology"/>
<dbReference type="Pfam" id="PF21520">
    <property type="entry name" value="ITGAX-like_Ig_3"/>
    <property type="match status" value="1"/>
</dbReference>
<dbReference type="GO" id="GO:0008305">
    <property type="term" value="C:integrin complex"/>
    <property type="evidence" value="ECO:0007669"/>
    <property type="project" value="InterPro"/>
</dbReference>
<reference evidence="12" key="1">
    <citation type="submission" date="2025-08" db="UniProtKB">
        <authorList>
            <consortium name="Ensembl"/>
        </authorList>
    </citation>
    <scope>IDENTIFICATION</scope>
</reference>
<evidence type="ECO:0000256" key="2">
    <source>
        <dbReference type="ARBA" id="ARBA00008054"/>
    </source>
</evidence>
<dbReference type="SUPFAM" id="SSF69179">
    <property type="entry name" value="Integrin domains"/>
    <property type="match status" value="3"/>
</dbReference>
<dbReference type="Pfam" id="PF20805">
    <property type="entry name" value="Integrin_A_Ig_2"/>
    <property type="match status" value="1"/>
</dbReference>
<dbReference type="PROSITE" id="PS00242">
    <property type="entry name" value="INTEGRIN_ALPHA"/>
    <property type="match status" value="1"/>
</dbReference>
<dbReference type="Ensembl" id="ENSSSCT00035053849.1">
    <property type="protein sequence ID" value="ENSSSCP00035021652.1"/>
    <property type="gene ID" value="ENSSSCG00035040544.1"/>
</dbReference>
<evidence type="ECO:0000313" key="13">
    <source>
        <dbReference type="Proteomes" id="UP000694720"/>
    </source>
</evidence>
<evidence type="ECO:0000259" key="10">
    <source>
        <dbReference type="Pfam" id="PF20805"/>
    </source>
</evidence>
<evidence type="ECO:0000256" key="5">
    <source>
        <dbReference type="ARBA" id="ARBA00023136"/>
    </source>
</evidence>
<evidence type="ECO:0000256" key="8">
    <source>
        <dbReference type="SAM" id="Phobius"/>
    </source>
</evidence>
<keyword evidence="7" id="KW-0325">Glycoprotein</keyword>
<dbReference type="InterPro" id="IPR048285">
    <property type="entry name" value="Integrin_alpha_Ig-like_2"/>
</dbReference>
<dbReference type="Gene3D" id="2.60.40.1460">
    <property type="entry name" value="Integrin domains. Chain A, domain 2"/>
    <property type="match status" value="1"/>
</dbReference>
<name>A0A8D0ZXY3_PIG</name>
<feature type="transmembrane region" description="Helical" evidence="8">
    <location>
        <begin position="574"/>
        <end position="594"/>
    </location>
</feature>
<organism evidence="12 13">
    <name type="scientific">Sus scrofa</name>
    <name type="common">Pig</name>
    <dbReference type="NCBI Taxonomy" id="9823"/>
    <lineage>
        <taxon>Eukaryota</taxon>
        <taxon>Metazoa</taxon>
        <taxon>Chordata</taxon>
        <taxon>Craniata</taxon>
        <taxon>Vertebrata</taxon>
        <taxon>Euteleostomi</taxon>
        <taxon>Mammalia</taxon>
        <taxon>Eutheria</taxon>
        <taxon>Laurasiatheria</taxon>
        <taxon>Artiodactyla</taxon>
        <taxon>Suina</taxon>
        <taxon>Suidae</taxon>
        <taxon>Sus</taxon>
    </lineage>
</organism>
<dbReference type="PRINTS" id="PR01185">
    <property type="entry name" value="INTEGRINA"/>
</dbReference>
<keyword evidence="8" id="KW-1133">Transmembrane helix</keyword>
<keyword evidence="3" id="KW-0130">Cell adhesion</keyword>
<comment type="subcellular location">
    <subcellularLocation>
        <location evidence="1">Membrane</location>
        <topology evidence="1">Single-pass type I membrane protein</topology>
    </subcellularLocation>
</comment>
<dbReference type="Proteomes" id="UP000694720">
    <property type="component" value="Unplaced"/>
</dbReference>
<dbReference type="FunFam" id="2.60.40.1510:FF:000009">
    <property type="entry name" value="Integrin alpha M"/>
    <property type="match status" value="1"/>
</dbReference>
<protein>
    <submittedName>
        <fullName evidence="12">Uncharacterized protein</fullName>
    </submittedName>
</protein>
<dbReference type="InterPro" id="IPR032695">
    <property type="entry name" value="Integrin_dom_sf"/>
</dbReference>
<dbReference type="InterPro" id="IPR013649">
    <property type="entry name" value="Integrin_alpha_Ig-like_1"/>
</dbReference>
<evidence type="ECO:0000256" key="1">
    <source>
        <dbReference type="ARBA" id="ARBA00004479"/>
    </source>
</evidence>
<dbReference type="GO" id="GO:0007155">
    <property type="term" value="P:cell adhesion"/>
    <property type="evidence" value="ECO:0007669"/>
    <property type="project" value="UniProtKB-KW"/>
</dbReference>
<dbReference type="Pfam" id="PF00357">
    <property type="entry name" value="Integrin_alpha"/>
    <property type="match status" value="1"/>
</dbReference>
<evidence type="ECO:0000259" key="9">
    <source>
        <dbReference type="Pfam" id="PF08441"/>
    </source>
</evidence>
<dbReference type="InterPro" id="IPR018184">
    <property type="entry name" value="Integrin_alpha_C_CS"/>
</dbReference>
<keyword evidence="6" id="KW-0675">Receptor</keyword>
<dbReference type="PANTHER" id="PTHR23220:SF132">
    <property type="entry name" value="INTEGRIN ALPHA-D"/>
    <property type="match status" value="1"/>
</dbReference>
<feature type="domain" description="Integrin alpha second immunoglobulin-like" evidence="10">
    <location>
        <begin position="240"/>
        <end position="386"/>
    </location>
</feature>
<dbReference type="Gene3D" id="1.20.5.930">
    <property type="entry name" value="Bicelle-embedded integrin alpha(iib) transmembrane segment"/>
    <property type="match status" value="1"/>
</dbReference>
<dbReference type="PANTHER" id="PTHR23220">
    <property type="entry name" value="INTEGRIN ALPHA"/>
    <property type="match status" value="1"/>
</dbReference>
<evidence type="ECO:0000256" key="7">
    <source>
        <dbReference type="ARBA" id="ARBA00023180"/>
    </source>
</evidence>
<sequence>MPQQLRIRAVFISTDPVGAVATGLHHSHSNVGSFNPLSEAMDPTRILMDTSWVCYRSRPCEGRAMMSCPVCWSLLLDCVLTGAGTLFLHLLHMHRQHLVHSSGLTASPRQVSTAGKNGNRTVEFLFNVLSSVPASASGDVQSSVRYDLALDPGRLIPRAVFAETQNWTLTQRKTLALGEHCETLKLLLPNSVEDVVNPIILRLNFSLVGEPIPSSRNLRPVLAVGSQDLFTASLPFEKNCGQDHLCEGDLSVNLSFSGLQTLVVGSTLELNMTVTVWNEGEDSYQTVISFYYPAGLSYRRVIGIQQPPQRPLRLACEAVTSENKSLRSSSCSINHPIFQGGIKGTFIVTFDVSYKATLGDRLLLRANVSSENNKPTANKTTSQLELPVKYAIYTVISRQEESTKYFNFSVYDKKSKKAAEHRYRVNNLSQRSLAISVHFRVPVRLNGVAVWDVAMVAPSQSLPCVSEREPPQHPAFQTQMPGTSVLNCSMADCLRFRCDVPSFGVQEELDFSLRGNLSFDWISQTAQKKVLVVSVAEITFDRSVYSQLPGQEAFLRAQMEMVLEEYEVHNPVPLIVGSSVGGLLLLVLITAVLYKCGFFKRQYKEMMGNQPQDAATLSGEDFSSEAPN</sequence>
<dbReference type="InterPro" id="IPR048633">
    <property type="entry name" value="ITGAX-like_Ig_3"/>
</dbReference>
<dbReference type="Gene3D" id="2.60.40.1510">
    <property type="entry name" value="ntegrin, alpha v. Chain A, domain 3"/>
    <property type="match status" value="1"/>
</dbReference>
<feature type="domain" description="Integrin alpha first immunoglubulin-like" evidence="9">
    <location>
        <begin position="141"/>
        <end position="238"/>
    </location>
</feature>
<keyword evidence="5 8" id="KW-0472">Membrane</keyword>
<evidence type="ECO:0000313" key="12">
    <source>
        <dbReference type="Ensembl" id="ENSSSCP00035021652.1"/>
    </source>
</evidence>
<dbReference type="FunFam" id="1.20.5.930:FF:000004">
    <property type="entry name" value="Integrin subunit alpha M"/>
    <property type="match status" value="1"/>
</dbReference>
<accession>A0A8D0ZXY3</accession>
<evidence type="ECO:0000259" key="11">
    <source>
        <dbReference type="Pfam" id="PF21520"/>
    </source>
</evidence>
<dbReference type="Pfam" id="PF08441">
    <property type="entry name" value="Integrin_A_Ig_1"/>
    <property type="match status" value="1"/>
</dbReference>